<name>A0A1Y2HCK6_9FUNG</name>
<evidence type="ECO:0000313" key="2">
    <source>
        <dbReference type="EMBL" id="ORZ32330.1"/>
    </source>
</evidence>
<dbReference type="AlphaFoldDB" id="A0A1Y2HCK6"/>
<feature type="compositionally biased region" description="Polar residues" evidence="1">
    <location>
        <begin position="55"/>
        <end position="69"/>
    </location>
</feature>
<proteinExistence type="predicted"/>
<feature type="region of interest" description="Disordered" evidence="1">
    <location>
        <begin position="82"/>
        <end position="101"/>
    </location>
</feature>
<evidence type="ECO:0000313" key="3">
    <source>
        <dbReference type="Proteomes" id="UP000193411"/>
    </source>
</evidence>
<protein>
    <recommendedName>
        <fullName evidence="4">PHD-type domain-containing protein</fullName>
    </recommendedName>
</protein>
<comment type="caution">
    <text evidence="2">The sequence shown here is derived from an EMBL/GenBank/DDBJ whole genome shotgun (WGS) entry which is preliminary data.</text>
</comment>
<gene>
    <name evidence="2" type="ORF">BCR44DRAFT_344349</name>
</gene>
<reference evidence="2 3" key="1">
    <citation type="submission" date="2016-07" db="EMBL/GenBank/DDBJ databases">
        <title>Pervasive Adenine N6-methylation of Active Genes in Fungi.</title>
        <authorList>
            <consortium name="DOE Joint Genome Institute"/>
            <person name="Mondo S.J."/>
            <person name="Dannebaum R.O."/>
            <person name="Kuo R.C."/>
            <person name="Labutti K."/>
            <person name="Haridas S."/>
            <person name="Kuo A."/>
            <person name="Salamov A."/>
            <person name="Ahrendt S.R."/>
            <person name="Lipzen A."/>
            <person name="Sullivan W."/>
            <person name="Andreopoulos W.B."/>
            <person name="Clum A."/>
            <person name="Lindquist E."/>
            <person name="Daum C."/>
            <person name="Ramamoorthy G.K."/>
            <person name="Gryganskyi A."/>
            <person name="Culley D."/>
            <person name="Magnuson J.K."/>
            <person name="James T.Y."/>
            <person name="O'Malley M.A."/>
            <person name="Stajich J.E."/>
            <person name="Spatafora J.W."/>
            <person name="Visel A."/>
            <person name="Grigoriev I.V."/>
        </authorList>
    </citation>
    <scope>NUCLEOTIDE SEQUENCE [LARGE SCALE GENOMIC DNA]</scope>
    <source>
        <strain evidence="2 3">PL171</strain>
    </source>
</reference>
<evidence type="ECO:0000256" key="1">
    <source>
        <dbReference type="SAM" id="MobiDB-lite"/>
    </source>
</evidence>
<dbReference type="Proteomes" id="UP000193411">
    <property type="component" value="Unassembled WGS sequence"/>
</dbReference>
<dbReference type="OrthoDB" id="10669256at2759"/>
<feature type="compositionally biased region" description="Low complexity" evidence="1">
    <location>
        <begin position="14"/>
        <end position="23"/>
    </location>
</feature>
<accession>A0A1Y2HCK6</accession>
<sequence length="213" mass="22570">MSAKVQTPPPMPLPTLSSTTPNRLPRPPRPTSLASRHRAAPYHVSRPAPSPPPQKQNGVGQASSVQDSGAFQTDFQDAQSSLLPRATGNVSTEAPTGGGMANQDTVPAWLCDRCKSLQGSQVHCVFCPLRSGAMRPLSPKADVWAHVVCARYFDRGQDPVALAKSAAAFSARSATCVSHGCASGQHHHVQGGEDGRTVTVTDLSLLQQMWEPC</sequence>
<organism evidence="2 3">
    <name type="scientific">Catenaria anguillulae PL171</name>
    <dbReference type="NCBI Taxonomy" id="765915"/>
    <lineage>
        <taxon>Eukaryota</taxon>
        <taxon>Fungi</taxon>
        <taxon>Fungi incertae sedis</taxon>
        <taxon>Blastocladiomycota</taxon>
        <taxon>Blastocladiomycetes</taxon>
        <taxon>Blastocladiales</taxon>
        <taxon>Catenariaceae</taxon>
        <taxon>Catenaria</taxon>
    </lineage>
</organism>
<dbReference type="EMBL" id="MCFL01000048">
    <property type="protein sequence ID" value="ORZ32330.1"/>
    <property type="molecule type" value="Genomic_DNA"/>
</dbReference>
<evidence type="ECO:0008006" key="4">
    <source>
        <dbReference type="Google" id="ProtNLM"/>
    </source>
</evidence>
<feature type="compositionally biased region" description="Polar residues" evidence="1">
    <location>
        <begin position="82"/>
        <end position="94"/>
    </location>
</feature>
<feature type="region of interest" description="Disordered" evidence="1">
    <location>
        <begin position="1"/>
        <end position="69"/>
    </location>
</feature>
<keyword evidence="3" id="KW-1185">Reference proteome</keyword>